<keyword evidence="10" id="KW-0325">Glycoprotein</keyword>
<dbReference type="Gene3D" id="1.20.58.390">
    <property type="entry name" value="Neurotransmitter-gated ion-channel transmembrane domain"/>
    <property type="match status" value="1"/>
</dbReference>
<organism evidence="17 18">
    <name type="scientific">Dimorphilus gyrociliatus</name>
    <dbReference type="NCBI Taxonomy" id="2664684"/>
    <lineage>
        <taxon>Eukaryota</taxon>
        <taxon>Metazoa</taxon>
        <taxon>Spiralia</taxon>
        <taxon>Lophotrochozoa</taxon>
        <taxon>Annelida</taxon>
        <taxon>Polychaeta</taxon>
        <taxon>Polychaeta incertae sedis</taxon>
        <taxon>Dinophilidae</taxon>
        <taxon>Dimorphilus</taxon>
    </lineage>
</organism>
<comment type="caution">
    <text evidence="17">The sequence shown here is derived from an EMBL/GenBank/DDBJ whole genome shotgun (WGS) entry which is preliminary data.</text>
</comment>
<evidence type="ECO:0000259" key="15">
    <source>
        <dbReference type="Pfam" id="PF02931"/>
    </source>
</evidence>
<name>A0A7I8VEW6_9ANNE</name>
<dbReference type="InterPro" id="IPR036719">
    <property type="entry name" value="Neuro-gated_channel_TM_sf"/>
</dbReference>
<feature type="transmembrane region" description="Helical" evidence="14">
    <location>
        <begin position="287"/>
        <end position="307"/>
    </location>
</feature>
<dbReference type="AlphaFoldDB" id="A0A7I8VEW6"/>
<dbReference type="SUPFAM" id="SSF63712">
    <property type="entry name" value="Nicotinic receptor ligand binding domain-like"/>
    <property type="match status" value="1"/>
</dbReference>
<dbReference type="InterPro" id="IPR006202">
    <property type="entry name" value="Neur_chan_lig-bd"/>
</dbReference>
<dbReference type="Gene3D" id="2.70.170.10">
    <property type="entry name" value="Neurotransmitter-gated ion-channel ligand-binding domain"/>
    <property type="match status" value="1"/>
</dbReference>
<dbReference type="PRINTS" id="PR00254">
    <property type="entry name" value="NICOTINICR"/>
</dbReference>
<dbReference type="CDD" id="cd19051">
    <property type="entry name" value="LGIC_TM_cation"/>
    <property type="match status" value="1"/>
</dbReference>
<keyword evidence="4 14" id="KW-1133">Transmembrane helix</keyword>
<keyword evidence="7 14" id="KW-0472">Membrane</keyword>
<evidence type="ECO:0000256" key="6">
    <source>
        <dbReference type="ARBA" id="ARBA00023065"/>
    </source>
</evidence>
<dbReference type="OrthoDB" id="194775at2759"/>
<evidence type="ECO:0000256" key="9">
    <source>
        <dbReference type="ARBA" id="ARBA00023170"/>
    </source>
</evidence>
<dbReference type="Pfam" id="PF02931">
    <property type="entry name" value="Neur_chan_LBD"/>
    <property type="match status" value="1"/>
</dbReference>
<feature type="domain" description="Neurotransmitter-gated ion-channel ligand-binding" evidence="15">
    <location>
        <begin position="75"/>
        <end position="285"/>
    </location>
</feature>
<evidence type="ECO:0000259" key="16">
    <source>
        <dbReference type="Pfam" id="PF02932"/>
    </source>
</evidence>
<reference evidence="17 18" key="1">
    <citation type="submission" date="2020-08" db="EMBL/GenBank/DDBJ databases">
        <authorList>
            <person name="Hejnol A."/>
        </authorList>
    </citation>
    <scope>NUCLEOTIDE SEQUENCE [LARGE SCALE GENOMIC DNA]</scope>
</reference>
<keyword evidence="18" id="KW-1185">Reference proteome</keyword>
<evidence type="ECO:0000256" key="12">
    <source>
        <dbReference type="ARBA" id="ARBA00023303"/>
    </source>
</evidence>
<gene>
    <name evidence="17" type="ORF">DGYR_LOCUS2835</name>
</gene>
<dbReference type="InterPro" id="IPR038050">
    <property type="entry name" value="Neuro_actylchol_rec"/>
</dbReference>
<feature type="transmembrane region" description="Helical" evidence="14">
    <location>
        <begin position="319"/>
        <end position="338"/>
    </location>
</feature>
<evidence type="ECO:0000256" key="14">
    <source>
        <dbReference type="RuleBase" id="RU000687"/>
    </source>
</evidence>
<evidence type="ECO:0000256" key="10">
    <source>
        <dbReference type="ARBA" id="ARBA00023180"/>
    </source>
</evidence>
<feature type="transmembrane region" description="Helical" evidence="14">
    <location>
        <begin position="350"/>
        <end position="370"/>
    </location>
</feature>
<dbReference type="PROSITE" id="PS00236">
    <property type="entry name" value="NEUROTR_ION_CHANNEL"/>
    <property type="match status" value="1"/>
</dbReference>
<dbReference type="PRINTS" id="PR00252">
    <property type="entry name" value="NRIONCHANNEL"/>
</dbReference>
<dbReference type="GO" id="GO:0004888">
    <property type="term" value="F:transmembrane signaling receptor activity"/>
    <property type="evidence" value="ECO:0007669"/>
    <property type="project" value="InterPro"/>
</dbReference>
<dbReference type="SUPFAM" id="SSF90112">
    <property type="entry name" value="Neurotransmitter-gated ion-channel transmembrane pore"/>
    <property type="match status" value="1"/>
</dbReference>
<keyword evidence="11" id="KW-1071">Ligand-gated ion channel</keyword>
<keyword evidence="12 14" id="KW-0407">Ion channel</keyword>
<evidence type="ECO:0000256" key="13">
    <source>
        <dbReference type="ARBA" id="ARBA00034099"/>
    </source>
</evidence>
<dbReference type="GO" id="GO:0022848">
    <property type="term" value="F:acetylcholine-gated monoatomic cation-selective channel activity"/>
    <property type="evidence" value="ECO:0007669"/>
    <property type="project" value="InterPro"/>
</dbReference>
<evidence type="ECO:0000256" key="1">
    <source>
        <dbReference type="ARBA" id="ARBA00022448"/>
    </source>
</evidence>
<keyword evidence="8" id="KW-1015">Disulfide bond</keyword>
<keyword evidence="3 14" id="KW-0812">Transmembrane</keyword>
<dbReference type="InterPro" id="IPR006029">
    <property type="entry name" value="Neurotrans-gated_channel_TM"/>
</dbReference>
<dbReference type="Pfam" id="PF02932">
    <property type="entry name" value="Neur_chan_memb"/>
    <property type="match status" value="1"/>
</dbReference>
<dbReference type="EMBL" id="CAJFCJ010000004">
    <property type="protein sequence ID" value="CAD5113925.1"/>
    <property type="molecule type" value="Genomic_DNA"/>
</dbReference>
<accession>A0A7I8VEW6</accession>
<comment type="similarity">
    <text evidence="14">Belongs to the ligand-gated ion channel (TC 1.A.9) family.</text>
</comment>
<dbReference type="InterPro" id="IPR002394">
    <property type="entry name" value="Nicotinic_acetylcholine_rcpt"/>
</dbReference>
<proteinExistence type="inferred from homology"/>
<dbReference type="FunFam" id="2.70.170.10:FF:000028">
    <property type="entry name" value="AcetylCholine Receptor"/>
    <property type="match status" value="1"/>
</dbReference>
<dbReference type="Proteomes" id="UP000549394">
    <property type="component" value="Unassembled WGS sequence"/>
</dbReference>
<evidence type="ECO:0000256" key="11">
    <source>
        <dbReference type="ARBA" id="ARBA00023286"/>
    </source>
</evidence>
<evidence type="ECO:0000256" key="3">
    <source>
        <dbReference type="ARBA" id="ARBA00022692"/>
    </source>
</evidence>
<keyword evidence="6 14" id="KW-0406">Ion transport</keyword>
<dbReference type="InterPro" id="IPR006201">
    <property type="entry name" value="Neur_channel"/>
</dbReference>
<evidence type="ECO:0000313" key="17">
    <source>
        <dbReference type="EMBL" id="CAD5113925.1"/>
    </source>
</evidence>
<dbReference type="PANTHER" id="PTHR18945">
    <property type="entry name" value="NEUROTRANSMITTER GATED ION CHANNEL"/>
    <property type="match status" value="1"/>
</dbReference>
<evidence type="ECO:0000256" key="2">
    <source>
        <dbReference type="ARBA" id="ARBA00022475"/>
    </source>
</evidence>
<feature type="transmembrane region" description="Helical" evidence="14">
    <location>
        <begin position="484"/>
        <end position="505"/>
    </location>
</feature>
<feature type="domain" description="Neurotransmitter-gated ion-channel transmembrane" evidence="16">
    <location>
        <begin position="294"/>
        <end position="498"/>
    </location>
</feature>
<dbReference type="CDD" id="cd18997">
    <property type="entry name" value="LGIC_ECD_nAChR"/>
    <property type="match status" value="1"/>
</dbReference>
<protein>
    <submittedName>
        <fullName evidence="17">DgyrCDS3084</fullName>
    </submittedName>
</protein>
<keyword evidence="2" id="KW-1003">Cell membrane</keyword>
<dbReference type="InterPro" id="IPR036734">
    <property type="entry name" value="Neur_chan_lig-bd_sf"/>
</dbReference>
<sequence length="509" mass="59202">MVRRECRKRIKRKIGIEDRKKKSEGINLYTTFFIFLSISEQICKGKKMTIFYTLLPILIEIVRLINCSGNVSFEKLLINDLMTEYKKWGKSGRPVRNISTVSNVSFSLGLIQMDLNEKDKVLTMSMWTRYVWNDEYLTWNPKDYGGVTTIRLSADSIWKPDIMLYNTADVDSVARQALAVIRYDGSVSWFPHTIFRSSCSLDVTNFPFDNQSCHMWFGSWTHPSDQINLTMLTENGIDLSTFQSDFKDGSGWDIYKVHAERQVKGKDNVPKFTIVTFELYMRRKMVFSSYILTLPCVFLACLTLVVFWLPPDRPDRTSLAMSIFGSFMVLLLILVEAAPPTAGSIPNLGVYYCFNVVIIMFSIILSSLVVNINRGGNECQYPPKWLNLITLGCLARAMCMRGKCTTRNIYSATNEKSHERIELFNDISELHDFDVDRRHLSDFEKQLYDLRRIILRFEQKLEERNRFEKEKTMAKKSWQRIATVLDRFFFILYLVLIITSLSLLFPRPV</sequence>
<feature type="transmembrane region" description="Helical" evidence="14">
    <location>
        <begin position="382"/>
        <end position="399"/>
    </location>
</feature>
<evidence type="ECO:0000256" key="7">
    <source>
        <dbReference type="ARBA" id="ARBA00023136"/>
    </source>
</evidence>
<evidence type="ECO:0000256" key="4">
    <source>
        <dbReference type="ARBA" id="ARBA00022989"/>
    </source>
</evidence>
<comment type="subcellular location">
    <subcellularLocation>
        <location evidence="13">Synaptic cell membrane</location>
        <topology evidence="13">Multi-pass membrane protein</topology>
    </subcellularLocation>
</comment>
<evidence type="ECO:0000256" key="8">
    <source>
        <dbReference type="ARBA" id="ARBA00023157"/>
    </source>
</evidence>
<keyword evidence="9" id="KW-0675">Receptor</keyword>
<evidence type="ECO:0000256" key="5">
    <source>
        <dbReference type="ARBA" id="ARBA00023018"/>
    </source>
</evidence>
<dbReference type="InterPro" id="IPR018000">
    <property type="entry name" value="Neurotransmitter_ion_chnl_CS"/>
</dbReference>
<evidence type="ECO:0000313" key="18">
    <source>
        <dbReference type="Proteomes" id="UP000549394"/>
    </source>
</evidence>
<keyword evidence="5" id="KW-0770">Synapse</keyword>
<dbReference type="GO" id="GO:0045211">
    <property type="term" value="C:postsynaptic membrane"/>
    <property type="evidence" value="ECO:0007669"/>
    <property type="project" value="InterPro"/>
</dbReference>
<keyword evidence="1 14" id="KW-0813">Transport</keyword>